<name>C6SXL3_SOYBN</name>
<reference evidence="1" key="1">
    <citation type="submission" date="2009-08" db="EMBL/GenBank/DDBJ databases">
        <authorList>
            <person name="Cheung F."/>
            <person name="Xiao Y."/>
            <person name="Chan A."/>
            <person name="Moskal W."/>
            <person name="Town C.D."/>
        </authorList>
    </citation>
    <scope>NUCLEOTIDE SEQUENCE</scope>
</reference>
<evidence type="ECO:0000313" key="1">
    <source>
        <dbReference type="EMBL" id="ACU13986.1"/>
    </source>
</evidence>
<dbReference type="AlphaFoldDB" id="C6SXL3"/>
<protein>
    <submittedName>
        <fullName evidence="1">Uncharacterized protein</fullName>
    </submittedName>
</protein>
<dbReference type="EMBL" id="BT089909">
    <property type="protein sequence ID" value="ACU13986.1"/>
    <property type="molecule type" value="mRNA"/>
</dbReference>
<organism evidence="1">
    <name type="scientific">Glycine max</name>
    <name type="common">Soybean</name>
    <name type="synonym">Glycine hispida</name>
    <dbReference type="NCBI Taxonomy" id="3847"/>
    <lineage>
        <taxon>Eukaryota</taxon>
        <taxon>Viridiplantae</taxon>
        <taxon>Streptophyta</taxon>
        <taxon>Embryophyta</taxon>
        <taxon>Tracheophyta</taxon>
        <taxon>Spermatophyta</taxon>
        <taxon>Magnoliopsida</taxon>
        <taxon>eudicotyledons</taxon>
        <taxon>Gunneridae</taxon>
        <taxon>Pentapetalae</taxon>
        <taxon>rosids</taxon>
        <taxon>fabids</taxon>
        <taxon>Fabales</taxon>
        <taxon>Fabaceae</taxon>
        <taxon>Papilionoideae</taxon>
        <taxon>50 kb inversion clade</taxon>
        <taxon>NPAAA clade</taxon>
        <taxon>indigoferoid/millettioid clade</taxon>
        <taxon>Phaseoleae</taxon>
        <taxon>Glycine</taxon>
        <taxon>Glycine subgen. Soja</taxon>
    </lineage>
</organism>
<feature type="non-terminal residue" evidence="1">
    <location>
        <position position="137"/>
    </location>
</feature>
<accession>C6SXL3</accession>
<sequence>MLGYGGLKVILTSTNHLVHDLAIFQEEEGWHGLNGIFLSNRPHFIHIHFEEDQFRSFLCNLCKNWGHKTAWTTPGSSKIHHNQFFGVFCILELQLPLINGVDADDLSLFHFSHSQNLSLERERQREREIEIVNDIQS</sequence>
<proteinExistence type="evidence at transcript level"/>